<accession>D7MS21</accession>
<organism evidence="2">
    <name type="scientific">Arabidopsis lyrata subsp. lyrata</name>
    <name type="common">Lyre-leaved rock-cress</name>
    <dbReference type="NCBI Taxonomy" id="81972"/>
    <lineage>
        <taxon>Eukaryota</taxon>
        <taxon>Viridiplantae</taxon>
        <taxon>Streptophyta</taxon>
        <taxon>Embryophyta</taxon>
        <taxon>Tracheophyta</taxon>
        <taxon>Spermatophyta</taxon>
        <taxon>Magnoliopsida</taxon>
        <taxon>eudicotyledons</taxon>
        <taxon>Gunneridae</taxon>
        <taxon>Pentapetalae</taxon>
        <taxon>rosids</taxon>
        <taxon>malvids</taxon>
        <taxon>Brassicales</taxon>
        <taxon>Brassicaceae</taxon>
        <taxon>Camelineae</taxon>
        <taxon>Arabidopsis</taxon>
    </lineage>
</organism>
<name>D7MS21_ARALL</name>
<sequence length="78" mass="8518">MEETCVLKKVATEEVVTNKVVELEEGELVTEEVQSTSGAIQPTLIEVNQMCKQQSTVSPSILITKADCLNETQEDSCS</sequence>
<dbReference type="Gramene" id="Al_scaffold_0008_823">
    <property type="protein sequence ID" value="Al_scaffold_0008_823"/>
    <property type="gene ID" value="Al_scaffold_0008_823"/>
</dbReference>
<reference evidence="2" key="1">
    <citation type="journal article" date="2011" name="Nat. Genet.">
        <title>The Arabidopsis lyrata genome sequence and the basis of rapid genome size change.</title>
        <authorList>
            <person name="Hu T.T."/>
            <person name="Pattyn P."/>
            <person name="Bakker E.G."/>
            <person name="Cao J."/>
            <person name="Cheng J.-F."/>
            <person name="Clark R.M."/>
            <person name="Fahlgren N."/>
            <person name="Fawcett J.A."/>
            <person name="Grimwood J."/>
            <person name="Gundlach H."/>
            <person name="Haberer G."/>
            <person name="Hollister J.D."/>
            <person name="Ossowski S."/>
            <person name="Ottilar R.P."/>
            <person name="Salamov A.A."/>
            <person name="Schneeberger K."/>
            <person name="Spannagl M."/>
            <person name="Wang X."/>
            <person name="Yang L."/>
            <person name="Nasrallah M.E."/>
            <person name="Bergelson J."/>
            <person name="Carrington J.C."/>
            <person name="Gaut B.S."/>
            <person name="Schmutz J."/>
            <person name="Mayer K.F.X."/>
            <person name="Van de Peer Y."/>
            <person name="Grigoriev I.V."/>
            <person name="Nordborg M."/>
            <person name="Weigel D."/>
            <person name="Guo Y.-L."/>
        </authorList>
    </citation>
    <scope>NUCLEOTIDE SEQUENCE [LARGE SCALE GENOMIC DNA]</scope>
    <source>
        <strain evidence="2">cv. MN47</strain>
    </source>
</reference>
<dbReference type="EMBL" id="GL348720">
    <property type="protein sequence ID" value="EFH40019.1"/>
    <property type="molecule type" value="Genomic_DNA"/>
</dbReference>
<proteinExistence type="predicted"/>
<dbReference type="Proteomes" id="UP000008694">
    <property type="component" value="Unassembled WGS sequence"/>
</dbReference>
<evidence type="ECO:0000313" key="1">
    <source>
        <dbReference type="EMBL" id="EFH40019.1"/>
    </source>
</evidence>
<keyword evidence="2" id="KW-1185">Reference proteome</keyword>
<dbReference type="HOGENOM" id="CLU_2625351_0_0_1"/>
<evidence type="ECO:0000313" key="2">
    <source>
        <dbReference type="Proteomes" id="UP000008694"/>
    </source>
</evidence>
<gene>
    <name evidence="1" type="ORF">ARALYDRAFT_684003</name>
</gene>
<protein>
    <submittedName>
        <fullName evidence="1">Predicted protein</fullName>
    </submittedName>
</protein>
<dbReference type="AlphaFoldDB" id="D7MS21"/>